<proteinExistence type="predicted"/>
<keyword evidence="3" id="KW-1185">Reference proteome</keyword>
<dbReference type="GO" id="GO:0005634">
    <property type="term" value="C:nucleus"/>
    <property type="evidence" value="ECO:0007669"/>
    <property type="project" value="TreeGrafter"/>
</dbReference>
<name>A0A9D5BTA8_9LILI</name>
<dbReference type="InterPro" id="IPR008889">
    <property type="entry name" value="VQ"/>
</dbReference>
<dbReference type="PANTHER" id="PTHR33143">
    <property type="entry name" value="F16F4.1 PROTEIN-RELATED"/>
    <property type="match status" value="1"/>
</dbReference>
<reference evidence="2 3" key="1">
    <citation type="journal article" date="2022" name="Hortic Res">
        <title>The genome of Dioscorea zingiberensis sheds light on the biosynthesis, origin and evolution of the medicinally important diosgenin saponins.</title>
        <authorList>
            <person name="Li Y."/>
            <person name="Tan C."/>
            <person name="Li Z."/>
            <person name="Guo J."/>
            <person name="Li S."/>
            <person name="Chen X."/>
            <person name="Wang C."/>
            <person name="Dai X."/>
            <person name="Yang H."/>
            <person name="Song W."/>
            <person name="Hou L."/>
            <person name="Xu J."/>
            <person name="Tong Z."/>
            <person name="Xu A."/>
            <person name="Yuan X."/>
            <person name="Wang W."/>
            <person name="Yang Q."/>
            <person name="Chen L."/>
            <person name="Sun Z."/>
            <person name="Wang K."/>
            <person name="Pan B."/>
            <person name="Chen J."/>
            <person name="Bao Y."/>
            <person name="Liu F."/>
            <person name="Qi X."/>
            <person name="Gang D.R."/>
            <person name="Wen J."/>
            <person name="Li J."/>
        </authorList>
    </citation>
    <scope>NUCLEOTIDE SEQUENCE [LARGE SCALE GENOMIC DNA]</scope>
    <source>
        <strain evidence="2">Dzin_1.0</strain>
    </source>
</reference>
<evidence type="ECO:0000313" key="3">
    <source>
        <dbReference type="Proteomes" id="UP001085076"/>
    </source>
</evidence>
<dbReference type="AlphaFoldDB" id="A0A9D5BTA8"/>
<dbReference type="Pfam" id="PF05678">
    <property type="entry name" value="VQ"/>
    <property type="match status" value="1"/>
</dbReference>
<protein>
    <recommendedName>
        <fullName evidence="1">VQ domain-containing protein</fullName>
    </recommendedName>
</protein>
<dbReference type="EMBL" id="JAGGNH010000098">
    <property type="protein sequence ID" value="KAJ0960205.1"/>
    <property type="molecule type" value="Genomic_DNA"/>
</dbReference>
<dbReference type="InterPro" id="IPR039607">
    <property type="entry name" value="VQ_8/17/18/20/21/25"/>
</dbReference>
<accession>A0A9D5BTA8</accession>
<dbReference type="Proteomes" id="UP001085076">
    <property type="component" value="Unassembled WGS sequence"/>
</dbReference>
<evidence type="ECO:0000313" key="2">
    <source>
        <dbReference type="EMBL" id="KAJ0960205.1"/>
    </source>
</evidence>
<dbReference type="PANTHER" id="PTHR33143:SF3">
    <property type="entry name" value="VQ MOTIF-CONTAINING PROTEIN 17-RELATED"/>
    <property type="match status" value="1"/>
</dbReference>
<organism evidence="2 3">
    <name type="scientific">Dioscorea zingiberensis</name>
    <dbReference type="NCBI Taxonomy" id="325984"/>
    <lineage>
        <taxon>Eukaryota</taxon>
        <taxon>Viridiplantae</taxon>
        <taxon>Streptophyta</taxon>
        <taxon>Embryophyta</taxon>
        <taxon>Tracheophyta</taxon>
        <taxon>Spermatophyta</taxon>
        <taxon>Magnoliopsida</taxon>
        <taxon>Liliopsida</taxon>
        <taxon>Dioscoreales</taxon>
        <taxon>Dioscoreaceae</taxon>
        <taxon>Dioscorea</taxon>
    </lineage>
</organism>
<gene>
    <name evidence="2" type="ORF">J5N97_001964</name>
</gene>
<sequence length="122" mass="13848">MENKRSPSCQSRTPASTTLAMHKNSHAISKPKQNIRIVHIAPVIIKTDATNFREVVQRLTGMPEKKKKEEEAITAIRSQHEGEFRMKKKKKKGDEDHEMWSCDGCFDGLGDVDGFMQGFTDD</sequence>
<evidence type="ECO:0000259" key="1">
    <source>
        <dbReference type="Pfam" id="PF05678"/>
    </source>
</evidence>
<feature type="domain" description="VQ" evidence="1">
    <location>
        <begin position="41"/>
        <end position="64"/>
    </location>
</feature>
<comment type="caution">
    <text evidence="2">The sequence shown here is derived from an EMBL/GenBank/DDBJ whole genome shotgun (WGS) entry which is preliminary data.</text>
</comment>
<dbReference type="OrthoDB" id="693437at2759"/>